<dbReference type="InterPro" id="IPR036390">
    <property type="entry name" value="WH_DNA-bd_sf"/>
</dbReference>
<dbReference type="RefSeq" id="WP_168548385.1">
    <property type="nucleotide sequence ID" value="NZ_JAAXPR010000002.1"/>
</dbReference>
<dbReference type="SUPFAM" id="SSF46785">
    <property type="entry name" value="Winged helix' DNA-binding domain"/>
    <property type="match status" value="1"/>
</dbReference>
<dbReference type="EMBL" id="JAAXPR010000002">
    <property type="protein sequence ID" value="NKZ19632.1"/>
    <property type="molecule type" value="Genomic_DNA"/>
</dbReference>
<dbReference type="Proteomes" id="UP000522720">
    <property type="component" value="Unassembled WGS sequence"/>
</dbReference>
<reference evidence="2 3" key="1">
    <citation type="submission" date="2020-04" db="EMBL/GenBank/DDBJ databases">
        <title>MicrobeNet Type strains.</title>
        <authorList>
            <person name="Nicholson A.C."/>
        </authorList>
    </citation>
    <scope>NUCLEOTIDE SEQUENCE [LARGE SCALE GENOMIC DNA]</scope>
    <source>
        <strain evidence="2 3">CCUG 69612</strain>
    </source>
</reference>
<dbReference type="InterPro" id="IPR052509">
    <property type="entry name" value="Metal_resp_DNA-bind_regulator"/>
</dbReference>
<name>A0A7X6MWF8_9STRE</name>
<dbReference type="PANTHER" id="PTHR33169:SF14">
    <property type="entry name" value="TRANSCRIPTIONAL REGULATOR RV3488"/>
    <property type="match status" value="1"/>
</dbReference>
<comment type="caution">
    <text evidence="2">The sequence shown here is derived from an EMBL/GenBank/DDBJ whole genome shotgun (WGS) entry which is preliminary data.</text>
</comment>
<evidence type="ECO:0000313" key="3">
    <source>
        <dbReference type="Proteomes" id="UP000522720"/>
    </source>
</evidence>
<evidence type="ECO:0000313" key="2">
    <source>
        <dbReference type="EMBL" id="NKZ19632.1"/>
    </source>
</evidence>
<feature type="domain" description="Transcription regulator PadR N-terminal" evidence="1">
    <location>
        <begin position="15"/>
        <end position="86"/>
    </location>
</feature>
<dbReference type="AlphaFoldDB" id="A0A7X6MWF8"/>
<keyword evidence="3" id="KW-1185">Reference proteome</keyword>
<dbReference type="InterPro" id="IPR036388">
    <property type="entry name" value="WH-like_DNA-bd_sf"/>
</dbReference>
<dbReference type="InterPro" id="IPR005149">
    <property type="entry name" value="Tscrpt_reg_PadR_N"/>
</dbReference>
<gene>
    <name evidence="2" type="ORF">HF992_01975</name>
</gene>
<proteinExistence type="predicted"/>
<dbReference type="Pfam" id="PF03551">
    <property type="entry name" value="PadR"/>
    <property type="match status" value="1"/>
</dbReference>
<dbReference type="Gene3D" id="1.10.10.10">
    <property type="entry name" value="Winged helix-like DNA-binding domain superfamily/Winged helix DNA-binding domain"/>
    <property type="match status" value="1"/>
</dbReference>
<dbReference type="PANTHER" id="PTHR33169">
    <property type="entry name" value="PADR-FAMILY TRANSCRIPTIONAL REGULATOR"/>
    <property type="match status" value="1"/>
</dbReference>
<organism evidence="2 3">
    <name type="scientific">Streptococcus ovuberis</name>
    <dbReference type="NCBI Taxonomy" id="1936207"/>
    <lineage>
        <taxon>Bacteria</taxon>
        <taxon>Bacillati</taxon>
        <taxon>Bacillota</taxon>
        <taxon>Bacilli</taxon>
        <taxon>Lactobacillales</taxon>
        <taxon>Streptococcaceae</taxon>
        <taxon>Streptococcus</taxon>
    </lineage>
</organism>
<evidence type="ECO:0000259" key="1">
    <source>
        <dbReference type="Pfam" id="PF03551"/>
    </source>
</evidence>
<sequence length="111" mass="12693">MAETQLLKGVLEGCVLEVIAQEEIYGYELIQRLKQYGFSTIIGGTIYPLLQKLEKRGLIAGVMRASPDGPDRKYFQLTEDGRVYLKDFWQQWTELVDKVSQVNGGKYNENT</sequence>
<accession>A0A7X6MWF8</accession>
<protein>
    <submittedName>
        <fullName evidence="2">PadR family transcriptional regulator</fullName>
    </submittedName>
</protein>